<keyword evidence="3" id="KW-0175">Coiled coil</keyword>
<dbReference type="InterPro" id="IPR036028">
    <property type="entry name" value="SH3-like_dom_sf"/>
</dbReference>
<dbReference type="GO" id="GO:1990528">
    <property type="term" value="C:Rvs161p-Rvs167p complex"/>
    <property type="evidence" value="ECO:0007669"/>
    <property type="project" value="TreeGrafter"/>
</dbReference>
<keyword evidence="8" id="KW-1185">Reference proteome</keyword>
<feature type="region of interest" description="Disordered" evidence="4">
    <location>
        <begin position="387"/>
        <end position="442"/>
    </location>
</feature>
<dbReference type="CDD" id="cd07599">
    <property type="entry name" value="BAR_Rvs167p"/>
    <property type="match status" value="1"/>
</dbReference>
<dbReference type="PROSITE" id="PS50002">
    <property type="entry name" value="SH3"/>
    <property type="match status" value="1"/>
</dbReference>
<evidence type="ECO:0000256" key="4">
    <source>
        <dbReference type="SAM" id="MobiDB-lite"/>
    </source>
</evidence>
<proteinExistence type="predicted"/>
<evidence type="ECO:0000313" key="8">
    <source>
        <dbReference type="Proteomes" id="UP001285908"/>
    </source>
</evidence>
<dbReference type="GO" id="GO:0051666">
    <property type="term" value="P:actin cortical patch localization"/>
    <property type="evidence" value="ECO:0007669"/>
    <property type="project" value="InterPro"/>
</dbReference>
<organism evidence="7 8">
    <name type="scientific">Neurospora hispaniola</name>
    <dbReference type="NCBI Taxonomy" id="588809"/>
    <lineage>
        <taxon>Eukaryota</taxon>
        <taxon>Fungi</taxon>
        <taxon>Dikarya</taxon>
        <taxon>Ascomycota</taxon>
        <taxon>Pezizomycotina</taxon>
        <taxon>Sordariomycetes</taxon>
        <taxon>Sordariomycetidae</taxon>
        <taxon>Sordariales</taxon>
        <taxon>Sordariaceae</taxon>
        <taxon>Neurospora</taxon>
    </lineage>
</organism>
<dbReference type="PANTHER" id="PTHR47174">
    <property type="entry name" value="BRIDGING INTEGRATOR 3"/>
    <property type="match status" value="1"/>
</dbReference>
<evidence type="ECO:0000256" key="3">
    <source>
        <dbReference type="SAM" id="Coils"/>
    </source>
</evidence>
<dbReference type="GO" id="GO:0043332">
    <property type="term" value="C:mating projection tip"/>
    <property type="evidence" value="ECO:0007669"/>
    <property type="project" value="TreeGrafter"/>
</dbReference>
<evidence type="ECO:0000313" key="7">
    <source>
        <dbReference type="EMBL" id="KAK3489069.1"/>
    </source>
</evidence>
<feature type="compositionally biased region" description="Low complexity" evidence="4">
    <location>
        <begin position="332"/>
        <end position="367"/>
    </location>
</feature>
<feature type="coiled-coil region" evidence="3">
    <location>
        <begin position="132"/>
        <end position="159"/>
    </location>
</feature>
<dbReference type="GO" id="GO:0097320">
    <property type="term" value="P:plasma membrane tubulation"/>
    <property type="evidence" value="ECO:0007669"/>
    <property type="project" value="TreeGrafter"/>
</dbReference>
<dbReference type="PROSITE" id="PS51021">
    <property type="entry name" value="BAR"/>
    <property type="match status" value="1"/>
</dbReference>
<dbReference type="InterPro" id="IPR001452">
    <property type="entry name" value="SH3_domain"/>
</dbReference>
<dbReference type="AlphaFoldDB" id="A0AAJ0I3I0"/>
<dbReference type="FunFam" id="1.20.1270.60:FF:000141">
    <property type="entry name" value="WGS project CABT00000000 data, contig 2.6"/>
    <property type="match status" value="1"/>
</dbReference>
<dbReference type="InterPro" id="IPR004148">
    <property type="entry name" value="BAR_dom"/>
</dbReference>
<keyword evidence="1 2" id="KW-0728">SH3 domain</keyword>
<dbReference type="PRINTS" id="PR00452">
    <property type="entry name" value="SH3DOMAIN"/>
</dbReference>
<dbReference type="Pfam" id="PF03114">
    <property type="entry name" value="BAR"/>
    <property type="match status" value="1"/>
</dbReference>
<evidence type="ECO:0008006" key="9">
    <source>
        <dbReference type="Google" id="ProtNLM"/>
    </source>
</evidence>
<feature type="compositionally biased region" description="Low complexity" evidence="4">
    <location>
        <begin position="309"/>
        <end position="321"/>
    </location>
</feature>
<dbReference type="SMART" id="SM00326">
    <property type="entry name" value="SH3"/>
    <property type="match status" value="1"/>
</dbReference>
<dbReference type="FunFam" id="2.30.30.40:FF:000100">
    <property type="entry name" value="SH3 domain-containing YSC84-like protein 1"/>
    <property type="match status" value="1"/>
</dbReference>
<dbReference type="Gene3D" id="1.20.1270.60">
    <property type="entry name" value="Arfaptin homology (AH) domain/BAR domain"/>
    <property type="match status" value="1"/>
</dbReference>
<gene>
    <name evidence="7" type="ORF">B0T23DRAFT_191930</name>
</gene>
<dbReference type="GeneID" id="87870853"/>
<dbReference type="Pfam" id="PF00018">
    <property type="entry name" value="SH3_1"/>
    <property type="match status" value="1"/>
</dbReference>
<feature type="domain" description="SH3" evidence="5">
    <location>
        <begin position="466"/>
        <end position="525"/>
    </location>
</feature>
<sequence length="525" mass="57081">MQSVQRQFTKLRSKGPGNNAAVSVLLKEYEDADQLLARLLENSRAWKDAWASIVHHQLQFVVELEGLYDPIVGASDGHGRESVPTPRLQLERTYRLKQAFGELKSELAEEIGTIEDRVIRPAVEARDCIAPIRKTIKKRENKRLDYERAQDKVSKLHKKHTRTPKEEASLAKAEVEMAQAGDEFAIADEHLQSTLPPIINASFSLVPSLLAALVLIQNRLLGLYYTTIHGYCMESGFPSPPPPMSDVVAAWEAAFVPARDDFESVSIVARGKAAHSPMALQAPEGPGRRISAIIPGRNDMRRVTSPMPSTSGAASTYSSGGSQPGRNNLRIPSAGGYPSRAPSPAASDRSSYASSPPASSYSGYSGSQNQQRRLDYLAPTDFTAATALGDRGSVDRGTIENNRPFPRSPSTTTPSINRAHSPQATRNAGSANGNGNGNGNDYFALAVAKKRPPPPPPPKRITSQQQLVEYVVAQYAFAGQGAGDLAFNEGDKIKIIKKTNTDQDWWVGELNGRRGNFPANYCKPV</sequence>
<dbReference type="EMBL" id="JAULSX010000006">
    <property type="protein sequence ID" value="KAK3489069.1"/>
    <property type="molecule type" value="Genomic_DNA"/>
</dbReference>
<evidence type="ECO:0000256" key="2">
    <source>
        <dbReference type="PROSITE-ProRule" id="PRU00192"/>
    </source>
</evidence>
<dbReference type="InterPro" id="IPR027267">
    <property type="entry name" value="AH/BAR_dom_sf"/>
</dbReference>
<protein>
    <recommendedName>
        <fullName evidence="9">SH3 domain-containing protein</fullName>
    </recommendedName>
</protein>
<accession>A0AAJ0I3I0</accession>
<feature type="region of interest" description="Disordered" evidence="4">
    <location>
        <begin position="278"/>
        <end position="367"/>
    </location>
</feature>
<evidence type="ECO:0000259" key="6">
    <source>
        <dbReference type="PROSITE" id="PS51021"/>
    </source>
</evidence>
<comment type="caution">
    <text evidence="7">The sequence shown here is derived from an EMBL/GenBank/DDBJ whole genome shotgun (WGS) entry which is preliminary data.</text>
</comment>
<dbReference type="Gene3D" id="2.30.30.40">
    <property type="entry name" value="SH3 Domains"/>
    <property type="match status" value="1"/>
</dbReference>
<name>A0AAJ0I3I0_9PEZI</name>
<feature type="domain" description="BAR" evidence="6">
    <location>
        <begin position="7"/>
        <end position="241"/>
    </location>
</feature>
<dbReference type="SUPFAM" id="SSF50044">
    <property type="entry name" value="SH3-domain"/>
    <property type="match status" value="1"/>
</dbReference>
<dbReference type="InterPro" id="IPR046982">
    <property type="entry name" value="BIN3/RVS161-like"/>
</dbReference>
<dbReference type="GO" id="GO:0006897">
    <property type="term" value="P:endocytosis"/>
    <property type="evidence" value="ECO:0007669"/>
    <property type="project" value="InterPro"/>
</dbReference>
<dbReference type="GO" id="GO:0031097">
    <property type="term" value="C:medial cortex"/>
    <property type="evidence" value="ECO:0007669"/>
    <property type="project" value="TreeGrafter"/>
</dbReference>
<dbReference type="RefSeq" id="XP_062690776.1">
    <property type="nucleotide sequence ID" value="XM_062833231.1"/>
</dbReference>
<dbReference type="PANTHER" id="PTHR47174:SF2">
    <property type="entry name" value="SH3 DOMAIN SIGNALLING PROTEIN (AFU_ORTHOLOGUE AFUA_5G07670)"/>
    <property type="match status" value="1"/>
</dbReference>
<evidence type="ECO:0000256" key="1">
    <source>
        <dbReference type="ARBA" id="ARBA00022443"/>
    </source>
</evidence>
<dbReference type="GO" id="GO:0008289">
    <property type="term" value="F:lipid binding"/>
    <property type="evidence" value="ECO:0007669"/>
    <property type="project" value="TreeGrafter"/>
</dbReference>
<feature type="compositionally biased region" description="Polar residues" evidence="4">
    <location>
        <begin position="416"/>
        <end position="426"/>
    </location>
</feature>
<dbReference type="GO" id="GO:0030479">
    <property type="term" value="C:actin cortical patch"/>
    <property type="evidence" value="ECO:0007669"/>
    <property type="project" value="TreeGrafter"/>
</dbReference>
<dbReference type="Proteomes" id="UP001285908">
    <property type="component" value="Unassembled WGS sequence"/>
</dbReference>
<evidence type="ECO:0000259" key="5">
    <source>
        <dbReference type="PROSITE" id="PS50002"/>
    </source>
</evidence>
<reference evidence="7 8" key="1">
    <citation type="journal article" date="2023" name="Mol. Phylogenet. Evol.">
        <title>Genome-scale phylogeny and comparative genomics of the fungal order Sordariales.</title>
        <authorList>
            <person name="Hensen N."/>
            <person name="Bonometti L."/>
            <person name="Westerberg I."/>
            <person name="Brannstrom I.O."/>
            <person name="Guillou S."/>
            <person name="Cros-Aarteil S."/>
            <person name="Calhoun S."/>
            <person name="Haridas S."/>
            <person name="Kuo A."/>
            <person name="Mondo S."/>
            <person name="Pangilinan J."/>
            <person name="Riley R."/>
            <person name="LaButti K."/>
            <person name="Andreopoulos B."/>
            <person name="Lipzen A."/>
            <person name="Chen C."/>
            <person name="Yan M."/>
            <person name="Daum C."/>
            <person name="Ng V."/>
            <person name="Clum A."/>
            <person name="Steindorff A."/>
            <person name="Ohm R.A."/>
            <person name="Martin F."/>
            <person name="Silar P."/>
            <person name="Natvig D.O."/>
            <person name="Lalanne C."/>
            <person name="Gautier V."/>
            <person name="Ament-Velasquez S.L."/>
            <person name="Kruys A."/>
            <person name="Hutchinson M.I."/>
            <person name="Powell A.J."/>
            <person name="Barry K."/>
            <person name="Miller A.N."/>
            <person name="Grigoriev I.V."/>
            <person name="Debuchy R."/>
            <person name="Gladieux P."/>
            <person name="Hiltunen Thoren M."/>
            <person name="Johannesson H."/>
        </authorList>
    </citation>
    <scope>NUCLEOTIDE SEQUENCE [LARGE SCALE GENOMIC DNA]</scope>
    <source>
        <strain evidence="7 8">FGSC 10403</strain>
    </source>
</reference>
<dbReference type="SUPFAM" id="SSF103657">
    <property type="entry name" value="BAR/IMD domain-like"/>
    <property type="match status" value="1"/>
</dbReference>